<accession>A0ABS4NWV5</accession>
<feature type="region of interest" description="Disordered" evidence="5">
    <location>
        <begin position="349"/>
        <end position="417"/>
    </location>
</feature>
<dbReference type="Pfam" id="PF12833">
    <property type="entry name" value="HTH_18"/>
    <property type="match status" value="1"/>
</dbReference>
<dbReference type="Gene3D" id="1.10.10.60">
    <property type="entry name" value="Homeodomain-like"/>
    <property type="match status" value="2"/>
</dbReference>
<evidence type="ECO:0000256" key="1">
    <source>
        <dbReference type="ARBA" id="ARBA00023015"/>
    </source>
</evidence>
<dbReference type="SMART" id="SM00342">
    <property type="entry name" value="HTH_ARAC"/>
    <property type="match status" value="1"/>
</dbReference>
<dbReference type="SMART" id="SM00448">
    <property type="entry name" value="REC"/>
    <property type="match status" value="1"/>
</dbReference>
<feature type="domain" description="Response regulatory" evidence="7">
    <location>
        <begin position="2"/>
        <end position="119"/>
    </location>
</feature>
<dbReference type="SUPFAM" id="SSF46689">
    <property type="entry name" value="Homeodomain-like"/>
    <property type="match status" value="2"/>
</dbReference>
<keyword evidence="1" id="KW-0805">Transcription regulation</keyword>
<proteinExistence type="predicted"/>
<dbReference type="Pfam" id="PF00072">
    <property type="entry name" value="Response_reg"/>
    <property type="match status" value="1"/>
</dbReference>
<dbReference type="InterPro" id="IPR009057">
    <property type="entry name" value="Homeodomain-like_sf"/>
</dbReference>
<dbReference type="CDD" id="cd17536">
    <property type="entry name" value="REC_YesN-like"/>
    <property type="match status" value="1"/>
</dbReference>
<feature type="compositionally biased region" description="Gly residues" evidence="5">
    <location>
        <begin position="364"/>
        <end position="398"/>
    </location>
</feature>
<dbReference type="EMBL" id="JAGGLV010000018">
    <property type="protein sequence ID" value="MBP2114524.1"/>
    <property type="molecule type" value="Genomic_DNA"/>
</dbReference>
<evidence type="ECO:0000259" key="6">
    <source>
        <dbReference type="PROSITE" id="PS01124"/>
    </source>
</evidence>
<dbReference type="InterPro" id="IPR018062">
    <property type="entry name" value="HTH_AraC-typ_CS"/>
</dbReference>
<dbReference type="RefSeq" id="WP_245368466.1">
    <property type="nucleotide sequence ID" value="NZ_JAGGLV010000018.1"/>
</dbReference>
<evidence type="ECO:0000313" key="9">
    <source>
        <dbReference type="Proteomes" id="UP000773462"/>
    </source>
</evidence>
<feature type="modified residue" description="4-aspartylphosphate" evidence="4">
    <location>
        <position position="54"/>
    </location>
</feature>
<keyword evidence="2" id="KW-0238">DNA-binding</keyword>
<dbReference type="InterPro" id="IPR020449">
    <property type="entry name" value="Tscrpt_reg_AraC-type_HTH"/>
</dbReference>
<name>A0ABS4NWV5_9BACL</name>
<comment type="caution">
    <text evidence="8">The sequence shown here is derived from an EMBL/GenBank/DDBJ whole genome shotgun (WGS) entry which is preliminary data.</text>
</comment>
<dbReference type="Gene3D" id="3.40.50.2300">
    <property type="match status" value="1"/>
</dbReference>
<dbReference type="InterPro" id="IPR018060">
    <property type="entry name" value="HTH_AraC"/>
</dbReference>
<dbReference type="PROSITE" id="PS50110">
    <property type="entry name" value="RESPONSE_REGULATORY"/>
    <property type="match status" value="1"/>
</dbReference>
<dbReference type="PANTHER" id="PTHR43280:SF10">
    <property type="entry name" value="REGULATORY PROTEIN POCR"/>
    <property type="match status" value="1"/>
</dbReference>
<gene>
    <name evidence="8" type="ORF">J2Z70_004693</name>
</gene>
<sequence>MKALIVDDEARVRKAVRLLVDWEAHQIEEILEAGNGNEAIGLIRQEKPALVIMDMMMESGSGLELMTWVDEFAGSTKFIVVSGHNDFDFVRQTVRHGGIDYILKPIDPDMINSAVSKAVSAWRAEEAERSHRQHQNLRLNEIKPIFGEKLLSALIDDKVNAEASLRRLIHDSIIPPDIKISRLLLVQTDSGNNPLLRRFGGDSELLYYAIVNICNEFLQQQGTGIAFRYWGGPPEIAILLWEPHESVTSLISRMNQGIFLTLQFRMHFGISTPGAFPAHLPAGRAEAAEALLRRNLLRHEDYCHFAGEEALPGAGTSMGAGAVAGGETNVGVMTGGKPGLGAVTGGLTGSGTGEVTSRKSGAGAATGGLTGSGTGEVTGRKSGAGAGPGWVTGNGAGAVTGREPGTIPGGKPRDKRETAVPLSFADVQEDWRMAVISGTPEALTAAAQHWTQELSRRGVVTPQMLNDWKADALLLRSRLVREALGSQAANVLAELEHGDQQNPSPQPSGYSFSLFAWRDWSLTFMQQLSRALTDRQQKERNPMTEIVKYIEQNYPSDLSLQEMAGKFQVSREYVSRRFKQEYGINFSDYIVSVRIEKAKLLMQNPGLKLAQISEMVGFHDVKYFSKVFKKHSGHSPKDYRDQAEH</sequence>
<feature type="domain" description="HTH araC/xylS-type" evidence="6">
    <location>
        <begin position="544"/>
        <end position="642"/>
    </location>
</feature>
<evidence type="ECO:0000256" key="4">
    <source>
        <dbReference type="PROSITE-ProRule" id="PRU00169"/>
    </source>
</evidence>
<dbReference type="PRINTS" id="PR00032">
    <property type="entry name" value="HTHARAC"/>
</dbReference>
<evidence type="ECO:0000313" key="8">
    <source>
        <dbReference type="EMBL" id="MBP2114524.1"/>
    </source>
</evidence>
<dbReference type="InterPro" id="IPR011006">
    <property type="entry name" value="CheY-like_superfamily"/>
</dbReference>
<keyword evidence="3" id="KW-0804">Transcription</keyword>
<dbReference type="PROSITE" id="PS01124">
    <property type="entry name" value="HTH_ARAC_FAMILY_2"/>
    <property type="match status" value="1"/>
</dbReference>
<keyword evidence="4" id="KW-0597">Phosphoprotein</keyword>
<keyword evidence="9" id="KW-1185">Reference proteome</keyword>
<dbReference type="SUPFAM" id="SSF52172">
    <property type="entry name" value="CheY-like"/>
    <property type="match status" value="1"/>
</dbReference>
<dbReference type="InterPro" id="IPR001789">
    <property type="entry name" value="Sig_transdc_resp-reg_receiver"/>
</dbReference>
<protein>
    <submittedName>
        <fullName evidence="8">AraC-like DNA-binding protein/DNA-binding NarL/FixJ family response regulator</fullName>
    </submittedName>
</protein>
<evidence type="ECO:0000256" key="2">
    <source>
        <dbReference type="ARBA" id="ARBA00023125"/>
    </source>
</evidence>
<dbReference type="PANTHER" id="PTHR43280">
    <property type="entry name" value="ARAC-FAMILY TRANSCRIPTIONAL REGULATOR"/>
    <property type="match status" value="1"/>
</dbReference>
<evidence type="ECO:0000259" key="7">
    <source>
        <dbReference type="PROSITE" id="PS50110"/>
    </source>
</evidence>
<evidence type="ECO:0000256" key="3">
    <source>
        <dbReference type="ARBA" id="ARBA00023163"/>
    </source>
</evidence>
<organism evidence="8 9">
    <name type="scientific">Paenibacillus silagei</name>
    <dbReference type="NCBI Taxonomy" id="1670801"/>
    <lineage>
        <taxon>Bacteria</taxon>
        <taxon>Bacillati</taxon>
        <taxon>Bacillota</taxon>
        <taxon>Bacilli</taxon>
        <taxon>Bacillales</taxon>
        <taxon>Paenibacillaceae</taxon>
        <taxon>Paenibacillus</taxon>
    </lineage>
</organism>
<dbReference type="Proteomes" id="UP000773462">
    <property type="component" value="Unassembled WGS sequence"/>
</dbReference>
<dbReference type="PROSITE" id="PS00041">
    <property type="entry name" value="HTH_ARAC_FAMILY_1"/>
    <property type="match status" value="1"/>
</dbReference>
<reference evidence="8 9" key="1">
    <citation type="submission" date="2021-03" db="EMBL/GenBank/DDBJ databases">
        <title>Genomic Encyclopedia of Type Strains, Phase IV (KMG-IV): sequencing the most valuable type-strain genomes for metagenomic binning, comparative biology and taxonomic classification.</title>
        <authorList>
            <person name="Goeker M."/>
        </authorList>
    </citation>
    <scope>NUCLEOTIDE SEQUENCE [LARGE SCALE GENOMIC DNA]</scope>
    <source>
        <strain evidence="8 9">DSM 101953</strain>
    </source>
</reference>
<evidence type="ECO:0000256" key="5">
    <source>
        <dbReference type="SAM" id="MobiDB-lite"/>
    </source>
</evidence>